<gene>
    <name evidence="1" type="ORF">Fuma_04032</name>
</gene>
<proteinExistence type="predicted"/>
<dbReference type="KEGG" id="fmr:Fuma_04032"/>
<evidence type="ECO:0000313" key="1">
    <source>
        <dbReference type="EMBL" id="APZ94400.1"/>
    </source>
</evidence>
<dbReference type="STRING" id="1891926.Fuma_04032"/>
<dbReference type="Proteomes" id="UP000187735">
    <property type="component" value="Chromosome"/>
</dbReference>
<dbReference type="EMBL" id="CP017641">
    <property type="protein sequence ID" value="APZ94400.1"/>
    <property type="molecule type" value="Genomic_DNA"/>
</dbReference>
<keyword evidence="2" id="KW-1185">Reference proteome</keyword>
<accession>A0A1P8WK05</accession>
<reference evidence="1 2" key="1">
    <citation type="journal article" date="2016" name="Front. Microbiol.">
        <title>Fuerstia marisgermanicae gen. nov., sp. nov., an Unusual Member of the Phylum Planctomycetes from the German Wadden Sea.</title>
        <authorList>
            <person name="Kohn T."/>
            <person name="Heuer A."/>
            <person name="Jogler M."/>
            <person name="Vollmers J."/>
            <person name="Boedeker C."/>
            <person name="Bunk B."/>
            <person name="Rast P."/>
            <person name="Borchert D."/>
            <person name="Glockner I."/>
            <person name="Freese H.M."/>
            <person name="Klenk H.P."/>
            <person name="Overmann J."/>
            <person name="Kaster A.K."/>
            <person name="Rohde M."/>
            <person name="Wiegand S."/>
            <person name="Jogler C."/>
        </authorList>
    </citation>
    <scope>NUCLEOTIDE SEQUENCE [LARGE SCALE GENOMIC DNA]</scope>
    <source>
        <strain evidence="1 2">NH11</strain>
    </source>
</reference>
<dbReference type="AlphaFoldDB" id="A0A1P8WK05"/>
<name>A0A1P8WK05_9PLAN</name>
<evidence type="ECO:0000313" key="2">
    <source>
        <dbReference type="Proteomes" id="UP000187735"/>
    </source>
</evidence>
<protein>
    <submittedName>
        <fullName evidence="1">Uncharacterized protein</fullName>
    </submittedName>
</protein>
<organism evidence="1 2">
    <name type="scientific">Fuerstiella marisgermanici</name>
    <dbReference type="NCBI Taxonomy" id="1891926"/>
    <lineage>
        <taxon>Bacteria</taxon>
        <taxon>Pseudomonadati</taxon>
        <taxon>Planctomycetota</taxon>
        <taxon>Planctomycetia</taxon>
        <taxon>Planctomycetales</taxon>
        <taxon>Planctomycetaceae</taxon>
        <taxon>Fuerstiella</taxon>
    </lineage>
</organism>
<sequence>MLAVLEDGRCRNINGQSPSCELCGLVNVHRMAKTTDKPKQGRTGFPTNDVQR</sequence>